<evidence type="ECO:0000259" key="6">
    <source>
        <dbReference type="SMART" id="SM00822"/>
    </source>
</evidence>
<comment type="similarity">
    <text evidence="1 4">Belongs to the short-chain dehydrogenases/reductases (SDR) family.</text>
</comment>
<feature type="region of interest" description="Disordered" evidence="5">
    <location>
        <begin position="1"/>
        <end position="23"/>
    </location>
</feature>
<evidence type="ECO:0000313" key="7">
    <source>
        <dbReference type="EMBL" id="CAG4642567.1"/>
    </source>
</evidence>
<gene>
    <name evidence="7" type="primary">EOG090X07KM</name>
</gene>
<dbReference type="GO" id="GO:0016491">
    <property type="term" value="F:oxidoreductase activity"/>
    <property type="evidence" value="ECO:0007669"/>
    <property type="project" value="UniProtKB-KW"/>
</dbReference>
<dbReference type="SUPFAM" id="SSF51735">
    <property type="entry name" value="NAD(P)-binding Rossmann-fold domains"/>
    <property type="match status" value="1"/>
</dbReference>
<sequence length="356" mass="38826">MQASTDSEVNSLPLGSLEAPSKSGPDAHVLKLPAEDNTIWNGIQHLFNQVACLFFLPITISGKAIGLIFSIINKLKAEDLSLEGKVVVITGASSGLGEALAHIFYKEGCRLVLASRRYSELARVRDALLSSCSRKGNVVPPVIIQLDLGEMGKIQDVVNSILRIYGHVDILVNNAGVSYRGEISETAPDVDSRIMNINYLGTVMLTKALLPSMMERKSGRILMIGSLQAKLAIPFRSAYAASKHALQAFSDCLRAEVSCYNIGVTVVNPGYIKTNLSLNALTGTGEQYGQMDKTTETGLDSTVAALKIVAAVRRKQDELMLCAWYYHIVVYVRSLFPKLFFAIMERRATKAKKKPS</sequence>
<dbReference type="InterPro" id="IPR020904">
    <property type="entry name" value="Sc_DH/Rdtase_CS"/>
</dbReference>
<feature type="domain" description="Ketoreductase" evidence="6">
    <location>
        <begin position="85"/>
        <end position="275"/>
    </location>
</feature>
<dbReference type="PANTHER" id="PTHR44196:SF1">
    <property type="entry name" value="DEHYDROGENASE_REDUCTASE SDR FAMILY MEMBER 7B"/>
    <property type="match status" value="1"/>
</dbReference>
<dbReference type="PRINTS" id="PR00081">
    <property type="entry name" value="GDHRDH"/>
</dbReference>
<dbReference type="PANTHER" id="PTHR44196">
    <property type="entry name" value="DEHYDROGENASE/REDUCTASE SDR FAMILY MEMBER 7B"/>
    <property type="match status" value="1"/>
</dbReference>
<evidence type="ECO:0000256" key="3">
    <source>
        <dbReference type="ARBA" id="ARBA00037096"/>
    </source>
</evidence>
<comment type="function">
    <text evidence="3">Putative oxidoreductase.</text>
</comment>
<dbReference type="PRINTS" id="PR00080">
    <property type="entry name" value="SDRFAMILY"/>
</dbReference>
<dbReference type="CDD" id="cd05332">
    <property type="entry name" value="11beta-HSD1_like_SDR_c"/>
    <property type="match status" value="1"/>
</dbReference>
<organism evidence="7">
    <name type="scientific">Evadne anonyx</name>
    <dbReference type="NCBI Taxonomy" id="141404"/>
    <lineage>
        <taxon>Eukaryota</taxon>
        <taxon>Metazoa</taxon>
        <taxon>Ecdysozoa</taxon>
        <taxon>Arthropoda</taxon>
        <taxon>Crustacea</taxon>
        <taxon>Branchiopoda</taxon>
        <taxon>Diplostraca</taxon>
        <taxon>Cladocera</taxon>
        <taxon>Onychopoda</taxon>
        <taxon>Podonidae</taxon>
        <taxon>Evadne</taxon>
    </lineage>
</organism>
<accession>A0A9N6WQ42</accession>
<dbReference type="PROSITE" id="PS00061">
    <property type="entry name" value="ADH_SHORT"/>
    <property type="match status" value="1"/>
</dbReference>
<dbReference type="EMBL" id="OC985912">
    <property type="protein sequence ID" value="CAG4642567.1"/>
    <property type="molecule type" value="Genomic_DNA"/>
</dbReference>
<evidence type="ECO:0000256" key="1">
    <source>
        <dbReference type="ARBA" id="ARBA00006484"/>
    </source>
</evidence>
<dbReference type="SMART" id="SM00822">
    <property type="entry name" value="PKS_KR"/>
    <property type="match status" value="1"/>
</dbReference>
<dbReference type="GO" id="GO:0016020">
    <property type="term" value="C:membrane"/>
    <property type="evidence" value="ECO:0007669"/>
    <property type="project" value="TreeGrafter"/>
</dbReference>
<dbReference type="GO" id="GO:0006629">
    <property type="term" value="P:lipid metabolic process"/>
    <property type="evidence" value="ECO:0007669"/>
    <property type="project" value="UniProtKB-ARBA"/>
</dbReference>
<reference evidence="7" key="1">
    <citation type="submission" date="2021-04" db="EMBL/GenBank/DDBJ databases">
        <authorList>
            <person name="Cornetti L."/>
        </authorList>
    </citation>
    <scope>NUCLEOTIDE SEQUENCE</scope>
</reference>
<feature type="compositionally biased region" description="Polar residues" evidence="5">
    <location>
        <begin position="1"/>
        <end position="10"/>
    </location>
</feature>
<evidence type="ECO:0000256" key="2">
    <source>
        <dbReference type="ARBA" id="ARBA00023002"/>
    </source>
</evidence>
<evidence type="ECO:0000256" key="5">
    <source>
        <dbReference type="SAM" id="MobiDB-lite"/>
    </source>
</evidence>
<dbReference type="AlphaFoldDB" id="A0A9N6WQ42"/>
<dbReference type="InterPro" id="IPR036291">
    <property type="entry name" value="NAD(P)-bd_dom_sf"/>
</dbReference>
<evidence type="ECO:0000256" key="4">
    <source>
        <dbReference type="RuleBase" id="RU000363"/>
    </source>
</evidence>
<keyword evidence="2" id="KW-0560">Oxidoreductase</keyword>
<proteinExistence type="inferred from homology"/>
<dbReference type="InterPro" id="IPR057326">
    <property type="entry name" value="KR_dom"/>
</dbReference>
<name>A0A9N6WQ42_9CRUS</name>
<protein>
    <submittedName>
        <fullName evidence="7">EOG090X07KM</fullName>
    </submittedName>
</protein>
<dbReference type="InterPro" id="IPR002347">
    <property type="entry name" value="SDR_fam"/>
</dbReference>
<dbReference type="Pfam" id="PF00106">
    <property type="entry name" value="adh_short"/>
    <property type="match status" value="1"/>
</dbReference>
<dbReference type="Gene3D" id="3.40.50.720">
    <property type="entry name" value="NAD(P)-binding Rossmann-like Domain"/>
    <property type="match status" value="1"/>
</dbReference>